<dbReference type="AlphaFoldDB" id="A0A3E4YLT0"/>
<dbReference type="RefSeq" id="WP_117718261.1">
    <property type="nucleotide sequence ID" value="NZ_QSTP01000001.1"/>
</dbReference>
<proteinExistence type="predicted"/>
<accession>A0A3E4YLT0</accession>
<comment type="caution">
    <text evidence="1">The sequence shown here is derived from an EMBL/GenBank/DDBJ whole genome shotgun (WGS) entry which is preliminary data.</text>
</comment>
<evidence type="ECO:0000313" key="1">
    <source>
        <dbReference type="EMBL" id="RGM75502.1"/>
    </source>
</evidence>
<name>A0A3E4YLT0_9FIRM</name>
<dbReference type="EMBL" id="QSTP01000001">
    <property type="protein sequence ID" value="RGM75502.1"/>
    <property type="molecule type" value="Genomic_DNA"/>
</dbReference>
<evidence type="ECO:0000313" key="2">
    <source>
        <dbReference type="Proteomes" id="UP000260758"/>
    </source>
</evidence>
<protein>
    <submittedName>
        <fullName evidence="1">Uncharacterized protein</fullName>
    </submittedName>
</protein>
<gene>
    <name evidence="1" type="ORF">DXB99_02965</name>
</gene>
<organism evidence="1 2">
    <name type="scientific">Agathobacter rectalis</name>
    <dbReference type="NCBI Taxonomy" id="39491"/>
    <lineage>
        <taxon>Bacteria</taxon>
        <taxon>Bacillati</taxon>
        <taxon>Bacillota</taxon>
        <taxon>Clostridia</taxon>
        <taxon>Lachnospirales</taxon>
        <taxon>Lachnospiraceae</taxon>
        <taxon>Agathobacter</taxon>
    </lineage>
</organism>
<dbReference type="Proteomes" id="UP000260758">
    <property type="component" value="Unassembled WGS sequence"/>
</dbReference>
<reference evidence="1 2" key="1">
    <citation type="submission" date="2018-08" db="EMBL/GenBank/DDBJ databases">
        <title>A genome reference for cultivated species of the human gut microbiota.</title>
        <authorList>
            <person name="Zou Y."/>
            <person name="Xue W."/>
            <person name="Luo G."/>
        </authorList>
    </citation>
    <scope>NUCLEOTIDE SEQUENCE [LARGE SCALE GENOMIC DNA]</scope>
    <source>
        <strain evidence="1 2">OM07-13</strain>
    </source>
</reference>
<sequence length="86" mass="9840">MRLCDIVDIKSAFMEKTDLSEEEIQTIIDDIPTAFDGDKVIEQLEEKDSDCEDFGTCNYCQRYWCPRTLIDRDDAIDIVKAGGVLN</sequence>